<dbReference type="RefSeq" id="WP_086330940.1">
    <property type="nucleotide sequence ID" value="NZ_NGLE02000001.1"/>
</dbReference>
<evidence type="ECO:0000313" key="2">
    <source>
        <dbReference type="EMBL" id="MEI5993838.1"/>
    </source>
</evidence>
<name>A0A242CCZ1_9ENTE</name>
<feature type="transmembrane region" description="Helical" evidence="1">
    <location>
        <begin position="6"/>
        <end position="33"/>
    </location>
</feature>
<dbReference type="OrthoDB" id="2194212at2"/>
<dbReference type="EMBL" id="NGLE02000001">
    <property type="protein sequence ID" value="MEI5993838.1"/>
    <property type="molecule type" value="Genomic_DNA"/>
</dbReference>
<comment type="caution">
    <text evidence="3">The sequence shown here is derived from an EMBL/GenBank/DDBJ whole genome shotgun (WGS) entry which is preliminary data.</text>
</comment>
<dbReference type="EMBL" id="NGLE01000003">
    <property type="protein sequence ID" value="OTO07780.1"/>
    <property type="molecule type" value="Genomic_DNA"/>
</dbReference>
<keyword evidence="1" id="KW-0472">Membrane</keyword>
<dbReference type="AlphaFoldDB" id="A0A242CCZ1"/>
<feature type="transmembrane region" description="Helical" evidence="1">
    <location>
        <begin position="68"/>
        <end position="87"/>
    </location>
</feature>
<organism evidence="3">
    <name type="scientific">Candidatus Enterococcus mansonii</name>
    <dbReference type="NCBI Taxonomy" id="1834181"/>
    <lineage>
        <taxon>Bacteria</taxon>
        <taxon>Bacillati</taxon>
        <taxon>Bacillota</taxon>
        <taxon>Bacilli</taxon>
        <taxon>Lactobacillales</taxon>
        <taxon>Enterococcaceae</taxon>
        <taxon>Enterococcus</taxon>
    </lineage>
</organism>
<dbReference type="Proteomes" id="UP000195139">
    <property type="component" value="Unassembled WGS sequence"/>
</dbReference>
<gene>
    <name evidence="2" type="ORF">A5880_001385</name>
    <name evidence="3" type="ORF">A5880_002050</name>
</gene>
<evidence type="ECO:0000313" key="3">
    <source>
        <dbReference type="EMBL" id="OTO07780.1"/>
    </source>
</evidence>
<reference evidence="2 4" key="2">
    <citation type="submission" date="2018-07" db="EMBL/GenBank/DDBJ databases">
        <title>The Genome Sequence of Enterococcus sp. DIV0659b.</title>
        <authorList>
            <consortium name="The Broad Institute Genomics Platform"/>
            <consortium name="The Broad Institute Genomic Center for Infectious Diseases"/>
            <person name="Earl A."/>
            <person name="Manson A."/>
            <person name="Schwartman J."/>
            <person name="Gilmore M."/>
            <person name="Abouelleil A."/>
            <person name="Cao P."/>
            <person name="Chapman S."/>
            <person name="Cusick C."/>
            <person name="Shea T."/>
            <person name="Young S."/>
            <person name="Neafsey D."/>
            <person name="Nusbaum C."/>
            <person name="Birren B."/>
        </authorList>
    </citation>
    <scope>NUCLEOTIDE SEQUENCE [LARGE SCALE GENOMIC DNA]</scope>
    <source>
        <strain evidence="2 4">4G2_DIV0659</strain>
    </source>
</reference>
<accession>A0A242CCZ1</accession>
<keyword evidence="1" id="KW-0812">Transmembrane</keyword>
<proteinExistence type="predicted"/>
<evidence type="ECO:0000256" key="1">
    <source>
        <dbReference type="SAM" id="Phobius"/>
    </source>
</evidence>
<reference evidence="3" key="1">
    <citation type="submission" date="2017-05" db="EMBL/GenBank/DDBJ databases">
        <title>The Genome Sequence of Enterococcus sp. 4G2_DIV0659.</title>
        <authorList>
            <consortium name="The Broad Institute Genomics Platform"/>
            <consortium name="The Broad Institute Genomic Center for Infectious Diseases"/>
            <person name="Earl A."/>
            <person name="Manson A."/>
            <person name="Schwartman J."/>
            <person name="Gilmore M."/>
            <person name="Abouelleil A."/>
            <person name="Cao P."/>
            <person name="Chapman S."/>
            <person name="Cusick C."/>
            <person name="Shea T."/>
            <person name="Young S."/>
            <person name="Neafsey D."/>
            <person name="Nusbaum C."/>
            <person name="Birren B."/>
        </authorList>
    </citation>
    <scope>NUCLEOTIDE SEQUENCE [LARGE SCALE GENOMIC DNA]</scope>
    <source>
        <strain evidence="3">4G2_DIV0659</strain>
    </source>
</reference>
<keyword evidence="1" id="KW-1133">Transmembrane helix</keyword>
<sequence>MEILDWLFIGLLSFAILCFVLMLIFLTVLVLTGKKLEQLRTKRPKHKLKVKKWKKACRRLIKKRNQQIRYVIFFLLIGIVGVSGAFYSRYYQATNLGKRDSDALIQGYFLIDGIEEQLNQVQEADNPKKIQGTLYDLSARLASYGAHSANGRLSEEGQKKLNRLYSNMKELGVNLGSQTLESLSNPETLKSYKSDVKTAQGNQKKVLKYFRINEASLKRNK</sequence>
<keyword evidence="4" id="KW-1185">Reference proteome</keyword>
<protein>
    <submittedName>
        <fullName evidence="3">Uncharacterized protein</fullName>
    </submittedName>
</protein>
<evidence type="ECO:0000313" key="4">
    <source>
        <dbReference type="Proteomes" id="UP000195139"/>
    </source>
</evidence>
<dbReference type="STRING" id="1834181.A5880_002050"/>